<evidence type="ECO:0000313" key="2">
    <source>
        <dbReference type="EMBL" id="CAJ1966124.1"/>
    </source>
</evidence>
<comment type="caution">
    <text evidence="2">The sequence shown here is derived from an EMBL/GenBank/DDBJ whole genome shotgun (WGS) entry which is preliminary data.</text>
</comment>
<proteinExistence type="predicted"/>
<organism evidence="2 3">
    <name type="scientific">Cylindrotheca closterium</name>
    <dbReference type="NCBI Taxonomy" id="2856"/>
    <lineage>
        <taxon>Eukaryota</taxon>
        <taxon>Sar</taxon>
        <taxon>Stramenopiles</taxon>
        <taxon>Ochrophyta</taxon>
        <taxon>Bacillariophyta</taxon>
        <taxon>Bacillariophyceae</taxon>
        <taxon>Bacillariophycidae</taxon>
        <taxon>Bacillariales</taxon>
        <taxon>Bacillariaceae</taxon>
        <taxon>Cylindrotheca</taxon>
    </lineage>
</organism>
<dbReference type="EMBL" id="CAKOGP040002258">
    <property type="protein sequence ID" value="CAJ1966124.1"/>
    <property type="molecule type" value="Genomic_DNA"/>
</dbReference>
<accession>A0AAD2G961</accession>
<sequence length="190" mass="22208">MDHQAVTTRTRHIHFNDAAAEHEAVYTFDDDDIEIMFYTNVEVNSILKECQKEDELPSFWAPLRIRRTELLWDQVDKEQHYQWNKMTKKETYPKTGTAKKQQRQHLPAEDSLARVSLKISQYQQAMAIQEAKKLEKEVQEIMMESTSDKNLERELLASSIHKNLSQKDPVGISPTRLQTLRRNSIAARPA</sequence>
<feature type="region of interest" description="Disordered" evidence="1">
    <location>
        <begin position="160"/>
        <end position="190"/>
    </location>
</feature>
<reference evidence="2" key="1">
    <citation type="submission" date="2023-08" db="EMBL/GenBank/DDBJ databases">
        <authorList>
            <person name="Audoor S."/>
            <person name="Bilcke G."/>
        </authorList>
    </citation>
    <scope>NUCLEOTIDE SEQUENCE</scope>
</reference>
<keyword evidence="3" id="KW-1185">Reference proteome</keyword>
<protein>
    <submittedName>
        <fullName evidence="2">Uncharacterized protein</fullName>
    </submittedName>
</protein>
<name>A0AAD2G961_9STRA</name>
<evidence type="ECO:0000313" key="3">
    <source>
        <dbReference type="Proteomes" id="UP001295423"/>
    </source>
</evidence>
<evidence type="ECO:0000256" key="1">
    <source>
        <dbReference type="SAM" id="MobiDB-lite"/>
    </source>
</evidence>
<dbReference type="Proteomes" id="UP001295423">
    <property type="component" value="Unassembled WGS sequence"/>
</dbReference>
<gene>
    <name evidence="2" type="ORF">CYCCA115_LOCUS21707</name>
</gene>
<dbReference type="AlphaFoldDB" id="A0AAD2G961"/>